<reference evidence="1" key="2">
    <citation type="journal article" date="2020" name="Nat. Commun.">
        <title>Large-scale genome sequencing of mycorrhizal fungi provides insights into the early evolution of symbiotic traits.</title>
        <authorList>
            <person name="Miyauchi S."/>
            <person name="Kiss E."/>
            <person name="Kuo A."/>
            <person name="Drula E."/>
            <person name="Kohler A."/>
            <person name="Sanchez-Garcia M."/>
            <person name="Morin E."/>
            <person name="Andreopoulos B."/>
            <person name="Barry K.W."/>
            <person name="Bonito G."/>
            <person name="Buee M."/>
            <person name="Carver A."/>
            <person name="Chen C."/>
            <person name="Cichocki N."/>
            <person name="Clum A."/>
            <person name="Culley D."/>
            <person name="Crous P.W."/>
            <person name="Fauchery L."/>
            <person name="Girlanda M."/>
            <person name="Hayes R.D."/>
            <person name="Keri Z."/>
            <person name="LaButti K."/>
            <person name="Lipzen A."/>
            <person name="Lombard V."/>
            <person name="Magnuson J."/>
            <person name="Maillard F."/>
            <person name="Murat C."/>
            <person name="Nolan M."/>
            <person name="Ohm R.A."/>
            <person name="Pangilinan J."/>
            <person name="Pereira M.F."/>
            <person name="Perotto S."/>
            <person name="Peter M."/>
            <person name="Pfister S."/>
            <person name="Riley R."/>
            <person name="Sitrit Y."/>
            <person name="Stielow J.B."/>
            <person name="Szollosi G."/>
            <person name="Zifcakova L."/>
            <person name="Stursova M."/>
            <person name="Spatafora J.W."/>
            <person name="Tedersoo L."/>
            <person name="Vaario L.M."/>
            <person name="Yamada A."/>
            <person name="Yan M."/>
            <person name="Wang P."/>
            <person name="Xu J."/>
            <person name="Bruns T."/>
            <person name="Baldrian P."/>
            <person name="Vilgalys R."/>
            <person name="Dunand C."/>
            <person name="Henrissat B."/>
            <person name="Grigoriev I.V."/>
            <person name="Hibbett D."/>
            <person name="Nagy L.G."/>
            <person name="Martin F.M."/>
        </authorList>
    </citation>
    <scope>NUCLEOTIDE SEQUENCE</scope>
    <source>
        <strain evidence="1">Prilba</strain>
    </source>
</reference>
<feature type="non-terminal residue" evidence="1">
    <location>
        <position position="1"/>
    </location>
</feature>
<proteinExistence type="predicted"/>
<accession>A0A9P5N3C8</accession>
<keyword evidence="2" id="KW-1185">Reference proteome</keyword>
<dbReference type="AlphaFoldDB" id="A0A9P5N3C8"/>
<evidence type="ECO:0000313" key="2">
    <source>
        <dbReference type="Proteomes" id="UP000759537"/>
    </source>
</evidence>
<dbReference type="Proteomes" id="UP000759537">
    <property type="component" value="Unassembled WGS sequence"/>
</dbReference>
<name>A0A9P5N3C8_9AGAM</name>
<dbReference type="OrthoDB" id="3256444at2759"/>
<organism evidence="1 2">
    <name type="scientific">Russula ochroleuca</name>
    <dbReference type="NCBI Taxonomy" id="152965"/>
    <lineage>
        <taxon>Eukaryota</taxon>
        <taxon>Fungi</taxon>
        <taxon>Dikarya</taxon>
        <taxon>Basidiomycota</taxon>
        <taxon>Agaricomycotina</taxon>
        <taxon>Agaricomycetes</taxon>
        <taxon>Russulales</taxon>
        <taxon>Russulaceae</taxon>
        <taxon>Russula</taxon>
    </lineage>
</organism>
<gene>
    <name evidence="1" type="ORF">DFH94DRAFT_624580</name>
</gene>
<reference evidence="1" key="1">
    <citation type="submission" date="2019-10" db="EMBL/GenBank/DDBJ databases">
        <authorList>
            <consortium name="DOE Joint Genome Institute"/>
            <person name="Kuo A."/>
            <person name="Miyauchi S."/>
            <person name="Kiss E."/>
            <person name="Drula E."/>
            <person name="Kohler A."/>
            <person name="Sanchez-Garcia M."/>
            <person name="Andreopoulos B."/>
            <person name="Barry K.W."/>
            <person name="Bonito G."/>
            <person name="Buee M."/>
            <person name="Carver A."/>
            <person name="Chen C."/>
            <person name="Cichocki N."/>
            <person name="Clum A."/>
            <person name="Culley D."/>
            <person name="Crous P.W."/>
            <person name="Fauchery L."/>
            <person name="Girlanda M."/>
            <person name="Hayes R."/>
            <person name="Keri Z."/>
            <person name="LaButti K."/>
            <person name="Lipzen A."/>
            <person name="Lombard V."/>
            <person name="Magnuson J."/>
            <person name="Maillard F."/>
            <person name="Morin E."/>
            <person name="Murat C."/>
            <person name="Nolan M."/>
            <person name="Ohm R."/>
            <person name="Pangilinan J."/>
            <person name="Pereira M."/>
            <person name="Perotto S."/>
            <person name="Peter M."/>
            <person name="Riley R."/>
            <person name="Sitrit Y."/>
            <person name="Stielow B."/>
            <person name="Szollosi G."/>
            <person name="Zifcakova L."/>
            <person name="Stursova M."/>
            <person name="Spatafora J.W."/>
            <person name="Tedersoo L."/>
            <person name="Vaario L.-M."/>
            <person name="Yamada A."/>
            <person name="Yan M."/>
            <person name="Wang P."/>
            <person name="Xu J."/>
            <person name="Bruns T."/>
            <person name="Baldrian P."/>
            <person name="Vilgalys R."/>
            <person name="Henrissat B."/>
            <person name="Grigoriev I.V."/>
            <person name="Hibbett D."/>
            <person name="Nagy L.G."/>
            <person name="Martin F.M."/>
        </authorList>
    </citation>
    <scope>NUCLEOTIDE SEQUENCE</scope>
    <source>
        <strain evidence="1">Prilba</strain>
    </source>
</reference>
<comment type="caution">
    <text evidence="1">The sequence shown here is derived from an EMBL/GenBank/DDBJ whole genome shotgun (WGS) entry which is preliminary data.</text>
</comment>
<sequence>LVDEITTLCHHLEANHSGKYCNWAKSAKFLSKLPGDVKKCKEADREVQHTLDRDLQEKDPEQVVVPYSDKLFHQTAVKWVAATDQPIQALEHPIFKELVDVTARAKNGVKIPGQKATRGKIKRLFKDHLTRLRTELNVSNFFGSHLFFSHHFALAGSNCLR</sequence>
<evidence type="ECO:0000313" key="1">
    <source>
        <dbReference type="EMBL" id="KAF8485136.1"/>
    </source>
</evidence>
<dbReference type="EMBL" id="WHVB01000003">
    <property type="protein sequence ID" value="KAF8485136.1"/>
    <property type="molecule type" value="Genomic_DNA"/>
</dbReference>
<protein>
    <submittedName>
        <fullName evidence="1">Uncharacterized protein</fullName>
    </submittedName>
</protein>